<keyword evidence="4" id="KW-1185">Reference proteome</keyword>
<dbReference type="InterPro" id="IPR035986">
    <property type="entry name" value="PKD_dom_sf"/>
</dbReference>
<dbReference type="AlphaFoldDB" id="A0A3M9NKI8"/>
<feature type="chain" id="PRO_5017926170" evidence="1">
    <location>
        <begin position="18"/>
        <end position="868"/>
    </location>
</feature>
<dbReference type="Gene3D" id="2.60.40.10">
    <property type="entry name" value="Immunoglobulins"/>
    <property type="match status" value="2"/>
</dbReference>
<sequence>MKKAAIILHVILFCALASDGHHIVGGEMVYQYLGQGSSVNTSKYLITLKIFRDQNVPPNTAQMPAEVYIGIFNNDNGQQFQGPYPYYIVQKNSETPVKINAFPPCMSNAPSLSYHVGIYQFTVDLPDNEKGYTAAYQTCCRVDDIENITNFNGSSTGSTFTCTIPPGKFKDSSPEFLTSIDVICAGKPFQLFYEATDADKDSLVYSLGAAFDGGSFRDDKNANPAPPPYNPVNYINGFTESGPLGTGATIDTKTGIISGIAPQIGKYVLEVSVLSYRNGVLLNEHRKDFIINVTNCDFAGAQLNPRPVLCDSFNVAFQNDNASPLNTSFYWEFGDIKSGANNISTLKSPNHVFTDTGTFTYKLVVNRGQNCSDSTTQVLKLYPGFYPSFDVDGQCINSSILFFDKSITNFGSVSSWSWDFGDESTTADSSNKKNSSYEYAKAGNYSIRLTVGNSKGCSKTISKTIPIKTQPDFSLSNDTLICNIDTLQLKAVGNGTISWTPDYNISNLNSFNPLVSPKRPTVYYATLHEGRGCISTDSVFVNVVNKVDVSLKSDTTICLTDTARLNPISNGLQYLWTSSDNSVTDTAKSILVTPARNTIYHLVSTIGKCNAAANIHVKTVPYPLATVISDSTICLGNSIQLQASGGSIYHWSPSVYLNNTEIKNPVAKPTESISYTLQVNDVLGCPKPAFATVNITVENLVADAGPSDTSIVQNQPLQLNGSGAKFYLWTPSTGLSNPAISNPVAILNESQKYTLQVKSPAGCTAEDSINVLVYKVLPDIFVPDAFSPNGDGLNDIFRPVAVGIKQLIYFKVYNRRGELVFSTTTQNQGWDGIYKGALQDADVYVWMAEAIDYLGKTIFKKGTAALIR</sequence>
<dbReference type="InterPro" id="IPR013783">
    <property type="entry name" value="Ig-like_fold"/>
</dbReference>
<dbReference type="SUPFAM" id="SSF49299">
    <property type="entry name" value="PKD domain"/>
    <property type="match status" value="2"/>
</dbReference>
<dbReference type="Pfam" id="PF13585">
    <property type="entry name" value="CHU_C"/>
    <property type="match status" value="1"/>
</dbReference>
<dbReference type="EMBL" id="RJJR01000004">
    <property type="protein sequence ID" value="RNI37985.1"/>
    <property type="molecule type" value="Genomic_DNA"/>
</dbReference>
<dbReference type="InterPro" id="IPR000601">
    <property type="entry name" value="PKD_dom"/>
</dbReference>
<dbReference type="PROSITE" id="PS50093">
    <property type="entry name" value="PKD"/>
    <property type="match status" value="2"/>
</dbReference>
<dbReference type="RefSeq" id="WP_123119974.1">
    <property type="nucleotide sequence ID" value="NZ_RJJR01000004.1"/>
</dbReference>
<dbReference type="InterPro" id="IPR022409">
    <property type="entry name" value="PKD/Chitinase_dom"/>
</dbReference>
<evidence type="ECO:0000259" key="2">
    <source>
        <dbReference type="PROSITE" id="PS50093"/>
    </source>
</evidence>
<evidence type="ECO:0000313" key="3">
    <source>
        <dbReference type="EMBL" id="RNI37985.1"/>
    </source>
</evidence>
<feature type="signal peptide" evidence="1">
    <location>
        <begin position="1"/>
        <end position="17"/>
    </location>
</feature>
<gene>
    <name evidence="3" type="ORF">EFY79_07065</name>
</gene>
<dbReference type="Pfam" id="PF18911">
    <property type="entry name" value="PKD_4"/>
    <property type="match status" value="2"/>
</dbReference>
<dbReference type="InterPro" id="IPR026341">
    <property type="entry name" value="T9SS_type_B"/>
</dbReference>
<protein>
    <submittedName>
        <fullName evidence="3">PKD domain-containing protein</fullName>
    </submittedName>
</protein>
<dbReference type="NCBIfam" id="TIGR04131">
    <property type="entry name" value="Bac_Flav_CTERM"/>
    <property type="match status" value="1"/>
</dbReference>
<feature type="domain" description="PKD" evidence="2">
    <location>
        <begin position="411"/>
        <end position="467"/>
    </location>
</feature>
<feature type="domain" description="PKD" evidence="2">
    <location>
        <begin position="323"/>
        <end position="366"/>
    </location>
</feature>
<dbReference type="CDD" id="cd00146">
    <property type="entry name" value="PKD"/>
    <property type="match status" value="2"/>
</dbReference>
<comment type="caution">
    <text evidence="3">The sequence shown here is derived from an EMBL/GenBank/DDBJ whole genome shotgun (WGS) entry which is preliminary data.</text>
</comment>
<keyword evidence="1" id="KW-0732">Signal</keyword>
<evidence type="ECO:0000313" key="4">
    <source>
        <dbReference type="Proteomes" id="UP000267223"/>
    </source>
</evidence>
<dbReference type="OrthoDB" id="1490014at2"/>
<accession>A0A3M9NKI8</accession>
<dbReference type="Proteomes" id="UP000267223">
    <property type="component" value="Unassembled WGS sequence"/>
</dbReference>
<proteinExistence type="predicted"/>
<organism evidence="3 4">
    <name type="scientific">Hanamia caeni</name>
    <dbReference type="NCBI Taxonomy" id="2294116"/>
    <lineage>
        <taxon>Bacteria</taxon>
        <taxon>Pseudomonadati</taxon>
        <taxon>Bacteroidota</taxon>
        <taxon>Chitinophagia</taxon>
        <taxon>Chitinophagales</taxon>
        <taxon>Chitinophagaceae</taxon>
        <taxon>Hanamia</taxon>
    </lineage>
</organism>
<dbReference type="SMART" id="SM00089">
    <property type="entry name" value="PKD"/>
    <property type="match status" value="3"/>
</dbReference>
<evidence type="ECO:0000256" key="1">
    <source>
        <dbReference type="SAM" id="SignalP"/>
    </source>
</evidence>
<name>A0A3M9NKI8_9BACT</name>
<reference evidence="3 4" key="1">
    <citation type="submission" date="2018-11" db="EMBL/GenBank/DDBJ databases">
        <title>Draft genome sequence of Ferruginibacter sp. BO-59.</title>
        <authorList>
            <person name="Im W.T."/>
        </authorList>
    </citation>
    <scope>NUCLEOTIDE SEQUENCE [LARGE SCALE GENOMIC DNA]</scope>
    <source>
        <strain evidence="3 4">BO-59</strain>
    </source>
</reference>